<evidence type="ECO:0000313" key="7">
    <source>
        <dbReference type="EMBL" id="USW48477.1"/>
    </source>
</evidence>
<feature type="transmembrane region" description="Helical" evidence="6">
    <location>
        <begin position="152"/>
        <end position="175"/>
    </location>
</feature>
<organism evidence="7 8">
    <name type="scientific">Septoria linicola</name>
    <dbReference type="NCBI Taxonomy" id="215465"/>
    <lineage>
        <taxon>Eukaryota</taxon>
        <taxon>Fungi</taxon>
        <taxon>Dikarya</taxon>
        <taxon>Ascomycota</taxon>
        <taxon>Pezizomycotina</taxon>
        <taxon>Dothideomycetes</taxon>
        <taxon>Dothideomycetidae</taxon>
        <taxon>Mycosphaerellales</taxon>
        <taxon>Mycosphaerellaceae</taxon>
        <taxon>Septoria</taxon>
    </lineage>
</organism>
<dbReference type="PANTHER" id="PTHR45649:SF4">
    <property type="entry name" value="TRANSPORTER, PUTATIVE (EUROFUNG)-RELATED"/>
    <property type="match status" value="1"/>
</dbReference>
<feature type="transmembrane region" description="Helical" evidence="6">
    <location>
        <begin position="181"/>
        <end position="202"/>
    </location>
</feature>
<evidence type="ECO:0000256" key="5">
    <source>
        <dbReference type="ARBA" id="ARBA00023136"/>
    </source>
</evidence>
<sequence length="223" mass="24759">MTSTALDYELKQANPYVTEHDPSHEAYSGPGSTWADQVDMQRLGKRATSFFASTSRQTFAFARDKGLPGYKWIGAVHPTLLIPLNAILVTYGFTILLSLINLGSTIAFNAIISLQLLALMSTYAISIGSIALKRLRGQELPQSRWSLGKLGLPINCFAFLYSCFAMIWVCFPVTTPVAAESMNYAIVVFSGVFAIALVFYFVQGKHVYQCPVVHVQRREDRVF</sequence>
<feature type="transmembrane region" description="Helical" evidence="6">
    <location>
        <begin position="80"/>
        <end position="100"/>
    </location>
</feature>
<evidence type="ECO:0000256" key="3">
    <source>
        <dbReference type="ARBA" id="ARBA00022692"/>
    </source>
</evidence>
<evidence type="ECO:0000256" key="4">
    <source>
        <dbReference type="ARBA" id="ARBA00022989"/>
    </source>
</evidence>
<keyword evidence="4 6" id="KW-1133">Transmembrane helix</keyword>
<dbReference type="Pfam" id="PF13520">
    <property type="entry name" value="AA_permease_2"/>
    <property type="match status" value="1"/>
</dbReference>
<evidence type="ECO:0000256" key="6">
    <source>
        <dbReference type="SAM" id="Phobius"/>
    </source>
</evidence>
<keyword evidence="8" id="KW-1185">Reference proteome</keyword>
<evidence type="ECO:0000256" key="1">
    <source>
        <dbReference type="ARBA" id="ARBA00004141"/>
    </source>
</evidence>
<dbReference type="PANTHER" id="PTHR45649">
    <property type="entry name" value="AMINO-ACID PERMEASE BAT1"/>
    <property type="match status" value="1"/>
</dbReference>
<evidence type="ECO:0000313" key="8">
    <source>
        <dbReference type="Proteomes" id="UP001056384"/>
    </source>
</evidence>
<dbReference type="Proteomes" id="UP001056384">
    <property type="component" value="Chromosome 1"/>
</dbReference>
<dbReference type="GO" id="GO:0022857">
    <property type="term" value="F:transmembrane transporter activity"/>
    <property type="evidence" value="ECO:0007669"/>
    <property type="project" value="InterPro"/>
</dbReference>
<gene>
    <name evidence="7" type="ORF">Slin15195_G017960</name>
</gene>
<name>A0A9Q9AM06_9PEZI</name>
<evidence type="ECO:0000256" key="2">
    <source>
        <dbReference type="ARBA" id="ARBA00022448"/>
    </source>
</evidence>
<feature type="transmembrane region" description="Helical" evidence="6">
    <location>
        <begin position="106"/>
        <end position="132"/>
    </location>
</feature>
<proteinExistence type="predicted"/>
<dbReference type="InterPro" id="IPR002293">
    <property type="entry name" value="AA/rel_permease1"/>
</dbReference>
<dbReference type="AlphaFoldDB" id="A0A9Q9AM06"/>
<keyword evidence="3 6" id="KW-0812">Transmembrane</keyword>
<dbReference type="GO" id="GO:0016020">
    <property type="term" value="C:membrane"/>
    <property type="evidence" value="ECO:0007669"/>
    <property type="project" value="UniProtKB-SubCell"/>
</dbReference>
<comment type="subcellular location">
    <subcellularLocation>
        <location evidence="1">Membrane</location>
        <topology evidence="1">Multi-pass membrane protein</topology>
    </subcellularLocation>
</comment>
<dbReference type="EMBL" id="CP099418">
    <property type="protein sequence ID" value="USW48477.1"/>
    <property type="molecule type" value="Genomic_DNA"/>
</dbReference>
<keyword evidence="2" id="KW-0813">Transport</keyword>
<dbReference type="OrthoDB" id="3257095at2759"/>
<keyword evidence="5 6" id="KW-0472">Membrane</keyword>
<protein>
    <submittedName>
        <fullName evidence="7">Amino acid/polyamine transporter I</fullName>
    </submittedName>
</protein>
<accession>A0A9Q9AM06</accession>
<reference evidence="7" key="1">
    <citation type="submission" date="2022-06" db="EMBL/GenBank/DDBJ databases">
        <title>Complete genome sequences of two strains of the flax pathogen Septoria linicola.</title>
        <authorList>
            <person name="Lapalu N."/>
            <person name="Simon A."/>
            <person name="Demenou B."/>
            <person name="Paumier D."/>
            <person name="Guillot M.-P."/>
            <person name="Gout L."/>
            <person name="Valade R."/>
        </authorList>
    </citation>
    <scope>NUCLEOTIDE SEQUENCE</scope>
    <source>
        <strain evidence="7">SE15195</strain>
    </source>
</reference>